<dbReference type="SUPFAM" id="SSF51556">
    <property type="entry name" value="Metallo-dependent hydrolases"/>
    <property type="match status" value="1"/>
</dbReference>
<dbReference type="Gene3D" id="3.20.20.140">
    <property type="entry name" value="Metal-dependent hydrolases"/>
    <property type="match status" value="1"/>
</dbReference>
<dbReference type="AlphaFoldDB" id="A0A6N2U1I9"/>
<gene>
    <name evidence="1" type="ORF">AOLFYP35_01554</name>
</gene>
<dbReference type="PANTHER" id="PTHR43135:SF4">
    <property type="entry name" value="AMIDOHYDROLASE-RELATED DOMAIN-CONTAINING PROTEIN"/>
    <property type="match status" value="1"/>
</dbReference>
<name>A0A6N2U1I9_9ACTO</name>
<proteinExistence type="predicted"/>
<evidence type="ECO:0008006" key="2">
    <source>
        <dbReference type="Google" id="ProtNLM"/>
    </source>
</evidence>
<evidence type="ECO:0000313" key="1">
    <source>
        <dbReference type="EMBL" id="VYT10513.1"/>
    </source>
</evidence>
<accession>A0A6N2U1I9</accession>
<dbReference type="EMBL" id="CACRSM010000003">
    <property type="protein sequence ID" value="VYT10513.1"/>
    <property type="molecule type" value="Genomic_DNA"/>
</dbReference>
<reference evidence="1" key="1">
    <citation type="submission" date="2019-11" db="EMBL/GenBank/DDBJ databases">
        <authorList>
            <person name="Feng L."/>
        </authorList>
    </citation>
    <scope>NUCLEOTIDE SEQUENCE</scope>
    <source>
        <strain evidence="1">AodontolyticusLFYP35</strain>
    </source>
</reference>
<dbReference type="InterPro" id="IPR032466">
    <property type="entry name" value="Metal_Hydrolase"/>
</dbReference>
<protein>
    <recommendedName>
        <fullName evidence="2">Amidohydrolase</fullName>
    </recommendedName>
</protein>
<sequence length="368" mass="40582">MYFDGHLFTDSGWVRGQWNLTPVISPVDEIPAYSRVLSGWAAPAFADVHCHIGVGAAAASLDRAQQREQLDAMLRVGVTLLRDCGSPVDTSWVSDEPRYPTLIRCGRHIARPMRYIRGLARELSDVRELPDIAREECARGDGWVKIVGDWIDRSGGAEADLEPLWPREILIEAVAGVHEAGGRVAVHAFSSRVIDDLIEAGVDDIEHASGMDKDQIREAKKRGIAVSVTMLQRELFKGFSEQAARKYPRYSTTLNTLWQRRYEQAQELFDSGITVLPASDTGGYQQPGSILAELCAWGELGVRPREILQRATLETRRYLRVDEGLVGGSADLVGYSACPDDIDALLAPLWLCRGGELVALSSVSSPER</sequence>
<dbReference type="InterPro" id="IPR051781">
    <property type="entry name" value="Metallo-dep_Hydrolase"/>
</dbReference>
<dbReference type="PANTHER" id="PTHR43135">
    <property type="entry name" value="ALPHA-D-RIBOSE 1-METHYLPHOSPHONATE 5-TRIPHOSPHATE DIPHOSPHATASE"/>
    <property type="match status" value="1"/>
</dbReference>
<organism evidence="1">
    <name type="scientific">Schaalia odontolytica</name>
    <dbReference type="NCBI Taxonomy" id="1660"/>
    <lineage>
        <taxon>Bacteria</taxon>
        <taxon>Bacillati</taxon>
        <taxon>Actinomycetota</taxon>
        <taxon>Actinomycetes</taxon>
        <taxon>Actinomycetales</taxon>
        <taxon>Actinomycetaceae</taxon>
        <taxon>Schaalia</taxon>
    </lineage>
</organism>